<evidence type="ECO:0008006" key="3">
    <source>
        <dbReference type="Google" id="ProtNLM"/>
    </source>
</evidence>
<dbReference type="InterPro" id="IPR036515">
    <property type="entry name" value="Transposase_17_sf"/>
</dbReference>
<sequence length="191" mass="22070">MVKPMTTSRRKLIEPQITPFYHVINRCVRRAYLCGDDPYNGKNYHHRRGWIVNKIKQLAAVFCIDVCAYAVMSNHYHLVLKIDTEQQQKLTPKAVISRTAGINFAFTDYFELIDWTGRCVRNDKKGFIASSQPKILQQLGITADAWLEHSEQFMERYANVSGKWSRMCAFKQHAGGHWCKGKSASHQLHPN</sequence>
<dbReference type="PANTHER" id="PTHR34322:SF2">
    <property type="entry name" value="TRANSPOSASE IS200-LIKE DOMAIN-CONTAINING PROTEIN"/>
    <property type="match status" value="1"/>
</dbReference>
<dbReference type="Gene3D" id="3.30.70.1290">
    <property type="entry name" value="Transposase IS200-like"/>
    <property type="match status" value="1"/>
</dbReference>
<dbReference type="GO" id="GO:0006313">
    <property type="term" value="P:DNA transposition"/>
    <property type="evidence" value="ECO:0007669"/>
    <property type="project" value="InterPro"/>
</dbReference>
<dbReference type="SUPFAM" id="SSF143422">
    <property type="entry name" value="Transposase IS200-like"/>
    <property type="match status" value="1"/>
</dbReference>
<name>A0A1Y6KVI9_9GAMM</name>
<evidence type="ECO:0000313" key="2">
    <source>
        <dbReference type="Proteomes" id="UP000196485"/>
    </source>
</evidence>
<proteinExistence type="predicted"/>
<reference evidence="2" key="1">
    <citation type="submission" date="2017-06" db="EMBL/GenBank/DDBJ databases">
        <authorList>
            <person name="Rodrigo-Torres L."/>
            <person name="Arahal R. D."/>
            <person name="Lucena T."/>
        </authorList>
    </citation>
    <scope>NUCLEOTIDE SEQUENCE [LARGE SCALE GENOMIC DNA]</scope>
    <source>
        <strain evidence="2">type strain: CECT 9192</strain>
    </source>
</reference>
<gene>
    <name evidence="1" type="ORF">PAQU9191_00589</name>
</gene>
<protein>
    <recommendedName>
        <fullName evidence="3">Transposase</fullName>
    </recommendedName>
</protein>
<dbReference type="GO" id="GO:0004803">
    <property type="term" value="F:transposase activity"/>
    <property type="evidence" value="ECO:0007669"/>
    <property type="project" value="InterPro"/>
</dbReference>
<accession>A0A1Y6KVI9</accession>
<organism evidence="1 2">
    <name type="scientific">Photobacterium aquimaris</name>
    <dbReference type="NCBI Taxonomy" id="512643"/>
    <lineage>
        <taxon>Bacteria</taxon>
        <taxon>Pseudomonadati</taxon>
        <taxon>Pseudomonadota</taxon>
        <taxon>Gammaproteobacteria</taxon>
        <taxon>Vibrionales</taxon>
        <taxon>Vibrionaceae</taxon>
        <taxon>Photobacterium</taxon>
    </lineage>
</organism>
<dbReference type="Proteomes" id="UP000196485">
    <property type="component" value="Unassembled WGS sequence"/>
</dbReference>
<dbReference type="EMBL" id="FYAH01000001">
    <property type="protein sequence ID" value="SMY15366.1"/>
    <property type="molecule type" value="Genomic_DNA"/>
</dbReference>
<evidence type="ECO:0000313" key="1">
    <source>
        <dbReference type="EMBL" id="SMY15366.1"/>
    </source>
</evidence>
<keyword evidence="2" id="KW-1185">Reference proteome</keyword>
<dbReference type="AlphaFoldDB" id="A0A1Y6KVI9"/>
<dbReference type="GO" id="GO:0003677">
    <property type="term" value="F:DNA binding"/>
    <property type="evidence" value="ECO:0007669"/>
    <property type="project" value="InterPro"/>
</dbReference>
<dbReference type="PANTHER" id="PTHR34322">
    <property type="entry name" value="TRANSPOSASE, Y1_TNP DOMAIN-CONTAINING"/>
    <property type="match status" value="1"/>
</dbReference>